<feature type="transmembrane region" description="Helical" evidence="1">
    <location>
        <begin position="20"/>
        <end position="40"/>
    </location>
</feature>
<evidence type="ECO:0000256" key="1">
    <source>
        <dbReference type="SAM" id="Phobius"/>
    </source>
</evidence>
<dbReference type="Proteomes" id="UP000680206">
    <property type="component" value="Unassembled WGS sequence"/>
</dbReference>
<keyword evidence="1" id="KW-0472">Membrane</keyword>
<gene>
    <name evidence="2" type="ORF">J4709_26795</name>
</gene>
<evidence type="ECO:0000313" key="2">
    <source>
        <dbReference type="EMBL" id="MBO2461197.1"/>
    </source>
</evidence>
<dbReference type="EMBL" id="JAGEPF010000016">
    <property type="protein sequence ID" value="MBO2461197.1"/>
    <property type="molecule type" value="Genomic_DNA"/>
</dbReference>
<keyword evidence="1" id="KW-0812">Transmembrane</keyword>
<proteinExistence type="predicted"/>
<protein>
    <submittedName>
        <fullName evidence="2">Uncharacterized protein</fullName>
    </submittedName>
</protein>
<accession>A0ABS3RWR1</accession>
<keyword evidence="1" id="KW-1133">Transmembrane helix</keyword>
<name>A0ABS3RWR1_9ACTN</name>
<reference evidence="2 3" key="1">
    <citation type="submission" date="2021-03" db="EMBL/GenBank/DDBJ databases">
        <title>Actinomadura violae sp. nov., isolated from lichen in Thailand.</title>
        <authorList>
            <person name="Kanchanasin P."/>
            <person name="Saeng-In P."/>
            <person name="Phongsopitanun W."/>
            <person name="Yuki M."/>
            <person name="Kudo T."/>
            <person name="Ohkuma M."/>
            <person name="Tanasupawat S."/>
        </authorList>
    </citation>
    <scope>NUCLEOTIDE SEQUENCE [LARGE SCALE GENOMIC DNA]</scope>
    <source>
        <strain evidence="2 3">LCR2-06</strain>
    </source>
</reference>
<dbReference type="RefSeq" id="WP_208244558.1">
    <property type="nucleotide sequence ID" value="NZ_JAGEPF010000016.1"/>
</dbReference>
<comment type="caution">
    <text evidence="2">The sequence shown here is derived from an EMBL/GenBank/DDBJ whole genome shotgun (WGS) entry which is preliminary data.</text>
</comment>
<keyword evidence="3" id="KW-1185">Reference proteome</keyword>
<evidence type="ECO:0000313" key="3">
    <source>
        <dbReference type="Proteomes" id="UP000680206"/>
    </source>
</evidence>
<sequence length="101" mass="10736">MTALQALATAATAVPWPTLLAGGLVGGLLMGAGLVFRAILTGQLVPRSVLQDEKERADKWEAAWKESEARIDALDGRLSAIAEGTDLNAQLLQSLVNRARR</sequence>
<organism evidence="2 3">
    <name type="scientific">Actinomadura violacea</name>
    <dbReference type="NCBI Taxonomy" id="2819934"/>
    <lineage>
        <taxon>Bacteria</taxon>
        <taxon>Bacillati</taxon>
        <taxon>Actinomycetota</taxon>
        <taxon>Actinomycetes</taxon>
        <taxon>Streptosporangiales</taxon>
        <taxon>Thermomonosporaceae</taxon>
        <taxon>Actinomadura</taxon>
    </lineage>
</organism>